<keyword evidence="2" id="KW-1185">Reference proteome</keyword>
<proteinExistence type="predicted"/>
<evidence type="ECO:0000313" key="2">
    <source>
        <dbReference type="Proteomes" id="UP000180098"/>
    </source>
</evidence>
<reference evidence="1 2" key="1">
    <citation type="submission" date="2016-10" db="EMBL/GenBank/DDBJ databases">
        <title>Draft genome sequences of four alkaliphilic bacteria belonging to the Anaerobacillus genus.</title>
        <authorList>
            <person name="Bassil N.M."/>
            <person name="Lloyd J.R."/>
        </authorList>
    </citation>
    <scope>NUCLEOTIDE SEQUENCE [LARGE SCALE GENOMIC DNA]</scope>
    <source>
        <strain evidence="1 2">DSM 15340</strain>
    </source>
</reference>
<gene>
    <name evidence="1" type="ORF">BKP35_08355</name>
</gene>
<name>A0A1S2LN03_9BACI</name>
<comment type="caution">
    <text evidence="1">The sequence shown here is derived from an EMBL/GenBank/DDBJ whole genome shotgun (WGS) entry which is preliminary data.</text>
</comment>
<dbReference type="OrthoDB" id="2611155at2"/>
<dbReference type="AlphaFoldDB" id="A0A1S2LN03"/>
<accession>A0A1S2LN03</accession>
<sequence length="122" mass="13842">MIRKSVFILLAGLSIIVTFLIFELASSKDLSHNSVINEEIIQIQTFNISSDSTHLQTLAKGTIFVKRTDKFPVIQIIASIDVDSNYWGGITFYIPRNWYISNIKSSYAESKTQKKPKDNVNI</sequence>
<evidence type="ECO:0000313" key="1">
    <source>
        <dbReference type="EMBL" id="OIJ13918.1"/>
    </source>
</evidence>
<dbReference type="Proteomes" id="UP000180098">
    <property type="component" value="Unassembled WGS sequence"/>
</dbReference>
<organism evidence="1 2">
    <name type="scientific">Anaerobacillus arseniciselenatis</name>
    <dbReference type="NCBI Taxonomy" id="85682"/>
    <lineage>
        <taxon>Bacteria</taxon>
        <taxon>Bacillati</taxon>
        <taxon>Bacillota</taxon>
        <taxon>Bacilli</taxon>
        <taxon>Bacillales</taxon>
        <taxon>Bacillaceae</taxon>
        <taxon>Anaerobacillus</taxon>
    </lineage>
</organism>
<dbReference type="EMBL" id="MLQQ01000012">
    <property type="protein sequence ID" value="OIJ13918.1"/>
    <property type="molecule type" value="Genomic_DNA"/>
</dbReference>
<protein>
    <submittedName>
        <fullName evidence="1">Uncharacterized protein</fullName>
    </submittedName>
</protein>